<dbReference type="PANTHER" id="PTHR42878">
    <property type="entry name" value="TWO-COMPONENT HISTIDINE KINASE"/>
    <property type="match status" value="1"/>
</dbReference>
<dbReference type="KEGG" id="llu:AKJ09_02986"/>
<dbReference type="InterPro" id="IPR003594">
    <property type="entry name" value="HATPase_dom"/>
</dbReference>
<dbReference type="InterPro" id="IPR036097">
    <property type="entry name" value="HisK_dim/P_sf"/>
</dbReference>
<keyword evidence="12 14" id="KW-0472">Membrane</keyword>
<comment type="subcellular location">
    <subcellularLocation>
        <location evidence="2">Membrane</location>
        <topology evidence="2">Multi-pass membrane protein</topology>
    </subcellularLocation>
</comment>
<dbReference type="GO" id="GO:0030295">
    <property type="term" value="F:protein kinase activator activity"/>
    <property type="evidence" value="ECO:0007669"/>
    <property type="project" value="TreeGrafter"/>
</dbReference>
<dbReference type="InterPro" id="IPR000014">
    <property type="entry name" value="PAS"/>
</dbReference>
<dbReference type="PRINTS" id="PR00344">
    <property type="entry name" value="BCTRLSENSOR"/>
</dbReference>
<dbReference type="InterPro" id="IPR035965">
    <property type="entry name" value="PAS-like_dom_sf"/>
</dbReference>
<dbReference type="InterPro" id="IPR036890">
    <property type="entry name" value="HATPase_C_sf"/>
</dbReference>
<feature type="transmembrane region" description="Helical" evidence="14">
    <location>
        <begin position="54"/>
        <end position="75"/>
    </location>
</feature>
<evidence type="ECO:0000259" key="16">
    <source>
        <dbReference type="PROSITE" id="PS50112"/>
    </source>
</evidence>
<evidence type="ECO:0000256" key="3">
    <source>
        <dbReference type="ARBA" id="ARBA00012438"/>
    </source>
</evidence>
<feature type="transmembrane region" description="Helical" evidence="14">
    <location>
        <begin position="87"/>
        <end position="107"/>
    </location>
</feature>
<dbReference type="EMBL" id="CP012333">
    <property type="protein sequence ID" value="AKU96322.1"/>
    <property type="molecule type" value="Genomic_DNA"/>
</dbReference>
<keyword evidence="4" id="KW-0597">Phosphoprotein</keyword>
<evidence type="ECO:0000313" key="18">
    <source>
        <dbReference type="EMBL" id="AKU96322.1"/>
    </source>
</evidence>
<evidence type="ECO:0000256" key="2">
    <source>
        <dbReference type="ARBA" id="ARBA00004141"/>
    </source>
</evidence>
<accession>A0A0K1PS29</accession>
<reference evidence="18 19" key="1">
    <citation type="submission" date="2015-08" db="EMBL/GenBank/DDBJ databases">
        <authorList>
            <person name="Babu N.S."/>
            <person name="Beckwith C.J."/>
            <person name="Beseler K.G."/>
            <person name="Brison A."/>
            <person name="Carone J.V."/>
            <person name="Caskin T.P."/>
            <person name="Diamond M."/>
            <person name="Durham M.E."/>
            <person name="Foxe J.M."/>
            <person name="Go M."/>
            <person name="Henderson B.A."/>
            <person name="Jones I.B."/>
            <person name="McGettigan J.A."/>
            <person name="Micheletti S.J."/>
            <person name="Nasrallah M.E."/>
            <person name="Ortiz D."/>
            <person name="Piller C.R."/>
            <person name="Privatt S.R."/>
            <person name="Schneider S.L."/>
            <person name="Sharp S."/>
            <person name="Smith T.C."/>
            <person name="Stanton J.D."/>
            <person name="Ullery H.E."/>
            <person name="Wilson R.J."/>
            <person name="Serrano M.G."/>
            <person name="Buck G."/>
            <person name="Lee V."/>
            <person name="Wang Y."/>
            <person name="Carvalho R."/>
            <person name="Voegtly L."/>
            <person name="Shi R."/>
            <person name="Duckworth R."/>
            <person name="Johnson A."/>
            <person name="Loviza R."/>
            <person name="Walstead R."/>
            <person name="Shah Z."/>
            <person name="Kiflezghi M."/>
            <person name="Wade K."/>
            <person name="Ball S.L."/>
            <person name="Bradley K.W."/>
            <person name="Asai D.J."/>
            <person name="Bowman C.A."/>
            <person name="Russell D.A."/>
            <person name="Pope W.H."/>
            <person name="Jacobs-Sera D."/>
            <person name="Hendrix R.W."/>
            <person name="Hatfull G.F."/>
        </authorList>
    </citation>
    <scope>NUCLEOTIDE SEQUENCE [LARGE SCALE GENOMIC DNA]</scope>
    <source>
        <strain evidence="18 19">DSM 27648</strain>
    </source>
</reference>
<dbReference type="NCBIfam" id="TIGR00229">
    <property type="entry name" value="sensory_box"/>
    <property type="match status" value="1"/>
</dbReference>
<feature type="domain" description="PAC" evidence="17">
    <location>
        <begin position="529"/>
        <end position="581"/>
    </location>
</feature>
<dbReference type="GO" id="GO:0006355">
    <property type="term" value="P:regulation of DNA-templated transcription"/>
    <property type="evidence" value="ECO:0007669"/>
    <property type="project" value="InterPro"/>
</dbReference>
<evidence type="ECO:0000256" key="4">
    <source>
        <dbReference type="ARBA" id="ARBA00022553"/>
    </source>
</evidence>
<keyword evidence="8" id="KW-0418">Kinase</keyword>
<keyword evidence="9" id="KW-0067">ATP-binding</keyword>
<dbReference type="SMART" id="SM00086">
    <property type="entry name" value="PAC"/>
    <property type="match status" value="2"/>
</dbReference>
<feature type="transmembrane region" description="Helical" evidence="14">
    <location>
        <begin position="168"/>
        <end position="184"/>
    </location>
</feature>
<dbReference type="SMART" id="SM00388">
    <property type="entry name" value="HisKA"/>
    <property type="match status" value="1"/>
</dbReference>
<dbReference type="Pfam" id="PF08448">
    <property type="entry name" value="PAS_4"/>
    <property type="match status" value="1"/>
</dbReference>
<dbReference type="PROSITE" id="PS50113">
    <property type="entry name" value="PAC"/>
    <property type="match status" value="1"/>
</dbReference>
<feature type="domain" description="PAS" evidence="16">
    <location>
        <begin position="334"/>
        <end position="405"/>
    </location>
</feature>
<keyword evidence="6 14" id="KW-0812">Transmembrane</keyword>
<feature type="transmembrane region" description="Helical" evidence="14">
    <location>
        <begin position="227"/>
        <end position="249"/>
    </location>
</feature>
<dbReference type="SMART" id="SM00091">
    <property type="entry name" value="PAS"/>
    <property type="match status" value="2"/>
</dbReference>
<keyword evidence="7" id="KW-0547">Nucleotide-binding</keyword>
<dbReference type="GO" id="GO:0005524">
    <property type="term" value="F:ATP binding"/>
    <property type="evidence" value="ECO:0007669"/>
    <property type="project" value="UniProtKB-KW"/>
</dbReference>
<evidence type="ECO:0000256" key="13">
    <source>
        <dbReference type="SAM" id="MobiDB-lite"/>
    </source>
</evidence>
<dbReference type="Gene3D" id="1.10.287.130">
    <property type="match status" value="1"/>
</dbReference>
<evidence type="ECO:0000256" key="7">
    <source>
        <dbReference type="ARBA" id="ARBA00022741"/>
    </source>
</evidence>
<dbReference type="Pfam" id="PF02518">
    <property type="entry name" value="HATPase_c"/>
    <property type="match status" value="1"/>
</dbReference>
<evidence type="ECO:0000256" key="14">
    <source>
        <dbReference type="SAM" id="Phobius"/>
    </source>
</evidence>
<dbReference type="InterPro" id="IPR003661">
    <property type="entry name" value="HisK_dim/P_dom"/>
</dbReference>
<evidence type="ECO:0000256" key="12">
    <source>
        <dbReference type="ARBA" id="ARBA00023136"/>
    </source>
</evidence>
<dbReference type="Gene3D" id="3.30.450.20">
    <property type="entry name" value="PAS domain"/>
    <property type="match status" value="2"/>
</dbReference>
<dbReference type="CDD" id="cd00130">
    <property type="entry name" value="PAS"/>
    <property type="match status" value="1"/>
</dbReference>
<dbReference type="CDD" id="cd00082">
    <property type="entry name" value="HisKA"/>
    <property type="match status" value="1"/>
</dbReference>
<evidence type="ECO:0000256" key="5">
    <source>
        <dbReference type="ARBA" id="ARBA00022679"/>
    </source>
</evidence>
<dbReference type="Gene3D" id="3.30.565.10">
    <property type="entry name" value="Histidine kinase-like ATPase, C-terminal domain"/>
    <property type="match status" value="1"/>
</dbReference>
<keyword evidence="10 14" id="KW-1133">Transmembrane helix</keyword>
<feature type="transmembrane region" description="Helical" evidence="14">
    <location>
        <begin position="196"/>
        <end position="215"/>
    </location>
</feature>
<dbReference type="EC" id="2.7.13.3" evidence="3"/>
<dbReference type="SUPFAM" id="SSF55874">
    <property type="entry name" value="ATPase domain of HSP90 chaperone/DNA topoisomerase II/histidine kinase"/>
    <property type="match status" value="1"/>
</dbReference>
<organism evidence="18 19">
    <name type="scientific">Labilithrix luteola</name>
    <dbReference type="NCBI Taxonomy" id="1391654"/>
    <lineage>
        <taxon>Bacteria</taxon>
        <taxon>Pseudomonadati</taxon>
        <taxon>Myxococcota</taxon>
        <taxon>Polyangia</taxon>
        <taxon>Polyangiales</taxon>
        <taxon>Labilitrichaceae</taxon>
        <taxon>Labilithrix</taxon>
    </lineage>
</organism>
<dbReference type="InterPro" id="IPR000700">
    <property type="entry name" value="PAS-assoc_C"/>
</dbReference>
<dbReference type="InterPro" id="IPR050351">
    <property type="entry name" value="BphY/WalK/GraS-like"/>
</dbReference>
<dbReference type="SUPFAM" id="SSF47384">
    <property type="entry name" value="Homodimeric domain of signal transducing histidine kinase"/>
    <property type="match status" value="1"/>
</dbReference>
<feature type="domain" description="Histidine kinase" evidence="15">
    <location>
        <begin position="585"/>
        <end position="799"/>
    </location>
</feature>
<sequence>MPLQRVIFLRPTSPLRRGDASRTWRESCSTLVMQTFEVPARDARERVERACARTGLACAALALLIGIVGFVGWMIGSVPLTRVDGNYPPFKPTTALVVILLALGIGAQSYERAPRAVRVAGRIAAGAACLAGGLFLLEYLVPVDLGIDGLLYPDRTCAREPLCGRPSVNSAASAVVLGLAVLLLDARAEIARKASSVLTCLVLLNGLCAIAGYVYEAPPFYGVPGLLPMASLSIHAATSFTFLSVGLLWARPRAGPIAIVVHEGLAGTVARRFLGAGLFAPIVGLAFMTGQRAGFYSPETSAVLMAVTAMTVSLLLVLSSARLVGSVERKLEKSEQRYRDLVEHAADAILIADVRTTRYLDANSAACRMFGYTREELLEHKVADFLPPEEIPRIGAAQERMLSGEAVVEEWKVRCKDGHIIQVESSTKLLPDGRWQGLIRDVTERKRNEAALAVALAREADARANLQALVDQMPAGVVVADANGLVTTENRFMDLLSPEAASDWGLATGERVSRTDHPLLVALRTRETSTQELCVELQDGRKLPMLVCAGPVIDANDRLVGAVATLQDISALKELERLREEWMSVVAHDLRQPLGSLALQAELLARQQLPQGAGQSVERVRKATKRLDRMVRDLTDVSRLEARRLTLERKPVDLRAIVSEVTGHFSAERRERPLHLRETGQPRTMSLDEVRMEQIVGNLLSNAIKYGTPGSPIEVTLDWREDAVELGVENEGQALSADDAERVFNRFTRSRSAREAGVAGLGLGLYICRGLVEAHGGRIWVESNREGHTTFRVLLPYIAGAPCVEPDPVLVEDAPSILSSSPAESGTDARSEEEDRCGVVDP</sequence>
<dbReference type="InterPro" id="IPR001610">
    <property type="entry name" value="PAC"/>
</dbReference>
<dbReference type="PANTHER" id="PTHR42878:SF7">
    <property type="entry name" value="SENSOR HISTIDINE KINASE GLRK"/>
    <property type="match status" value="1"/>
</dbReference>
<gene>
    <name evidence="18" type="ORF">AKJ09_02986</name>
</gene>
<evidence type="ECO:0000256" key="6">
    <source>
        <dbReference type="ARBA" id="ARBA00022692"/>
    </source>
</evidence>
<comment type="catalytic activity">
    <reaction evidence="1">
        <text>ATP + protein L-histidine = ADP + protein N-phospho-L-histidine.</text>
        <dbReference type="EC" id="2.7.13.3"/>
    </reaction>
</comment>
<evidence type="ECO:0000259" key="15">
    <source>
        <dbReference type="PROSITE" id="PS50109"/>
    </source>
</evidence>
<keyword evidence="19" id="KW-1185">Reference proteome</keyword>
<dbReference type="Pfam" id="PF00512">
    <property type="entry name" value="HisKA"/>
    <property type="match status" value="1"/>
</dbReference>
<proteinExistence type="predicted"/>
<dbReference type="GO" id="GO:0016020">
    <property type="term" value="C:membrane"/>
    <property type="evidence" value="ECO:0007669"/>
    <property type="project" value="UniProtKB-SubCell"/>
</dbReference>
<dbReference type="PROSITE" id="PS50112">
    <property type="entry name" value="PAS"/>
    <property type="match status" value="1"/>
</dbReference>
<name>A0A0K1PS29_9BACT</name>
<dbReference type="InterPro" id="IPR013656">
    <property type="entry name" value="PAS_4"/>
</dbReference>
<feature type="region of interest" description="Disordered" evidence="13">
    <location>
        <begin position="814"/>
        <end position="842"/>
    </location>
</feature>
<evidence type="ECO:0000256" key="1">
    <source>
        <dbReference type="ARBA" id="ARBA00000085"/>
    </source>
</evidence>
<dbReference type="InterPro" id="IPR005467">
    <property type="entry name" value="His_kinase_dom"/>
</dbReference>
<dbReference type="PROSITE" id="PS50109">
    <property type="entry name" value="HIS_KIN"/>
    <property type="match status" value="1"/>
</dbReference>
<dbReference type="InterPro" id="IPR013767">
    <property type="entry name" value="PAS_fold"/>
</dbReference>
<dbReference type="GO" id="GO:0000156">
    <property type="term" value="F:phosphorelay response regulator activity"/>
    <property type="evidence" value="ECO:0007669"/>
    <property type="project" value="TreeGrafter"/>
</dbReference>
<dbReference type="SUPFAM" id="SSF55785">
    <property type="entry name" value="PYP-like sensor domain (PAS domain)"/>
    <property type="match status" value="2"/>
</dbReference>
<dbReference type="STRING" id="1391654.AKJ09_02986"/>
<evidence type="ECO:0000259" key="17">
    <source>
        <dbReference type="PROSITE" id="PS50113"/>
    </source>
</evidence>
<feature type="transmembrane region" description="Helical" evidence="14">
    <location>
        <begin position="269"/>
        <end position="290"/>
    </location>
</feature>
<evidence type="ECO:0000256" key="8">
    <source>
        <dbReference type="ARBA" id="ARBA00022777"/>
    </source>
</evidence>
<feature type="transmembrane region" description="Helical" evidence="14">
    <location>
        <begin position="119"/>
        <end position="141"/>
    </location>
</feature>
<dbReference type="GO" id="GO:0000155">
    <property type="term" value="F:phosphorelay sensor kinase activity"/>
    <property type="evidence" value="ECO:0007669"/>
    <property type="project" value="InterPro"/>
</dbReference>
<evidence type="ECO:0000256" key="10">
    <source>
        <dbReference type="ARBA" id="ARBA00022989"/>
    </source>
</evidence>
<dbReference type="FunFam" id="3.30.565.10:FF:000006">
    <property type="entry name" value="Sensor histidine kinase WalK"/>
    <property type="match status" value="1"/>
</dbReference>
<dbReference type="CDD" id="cd00075">
    <property type="entry name" value="HATPase"/>
    <property type="match status" value="1"/>
</dbReference>
<evidence type="ECO:0000256" key="11">
    <source>
        <dbReference type="ARBA" id="ARBA00023012"/>
    </source>
</evidence>
<evidence type="ECO:0000256" key="9">
    <source>
        <dbReference type="ARBA" id="ARBA00022840"/>
    </source>
</evidence>
<dbReference type="GO" id="GO:0007234">
    <property type="term" value="P:osmosensory signaling via phosphorelay pathway"/>
    <property type="evidence" value="ECO:0007669"/>
    <property type="project" value="TreeGrafter"/>
</dbReference>
<evidence type="ECO:0000313" key="19">
    <source>
        <dbReference type="Proteomes" id="UP000064967"/>
    </source>
</evidence>
<protein>
    <recommendedName>
        <fullName evidence="3">histidine kinase</fullName>
        <ecNumber evidence="3">2.7.13.3</ecNumber>
    </recommendedName>
</protein>
<dbReference type="SMART" id="SM00387">
    <property type="entry name" value="HATPase_c"/>
    <property type="match status" value="1"/>
</dbReference>
<keyword evidence="5" id="KW-0808">Transferase</keyword>
<dbReference type="Proteomes" id="UP000064967">
    <property type="component" value="Chromosome"/>
</dbReference>
<dbReference type="AlphaFoldDB" id="A0A0K1PS29"/>
<dbReference type="InterPro" id="IPR004358">
    <property type="entry name" value="Sig_transdc_His_kin-like_C"/>
</dbReference>
<keyword evidence="11" id="KW-0902">Two-component regulatory system</keyword>
<dbReference type="Pfam" id="PF00989">
    <property type="entry name" value="PAS"/>
    <property type="match status" value="1"/>
</dbReference>